<keyword evidence="3" id="KW-1185">Reference proteome</keyword>
<organism evidence="2 3">
    <name type="scientific">Hamiltosporidium magnivora</name>
    <dbReference type="NCBI Taxonomy" id="148818"/>
    <lineage>
        <taxon>Eukaryota</taxon>
        <taxon>Fungi</taxon>
        <taxon>Fungi incertae sedis</taxon>
        <taxon>Microsporidia</taxon>
        <taxon>Dubosqiidae</taxon>
        <taxon>Hamiltosporidium</taxon>
    </lineage>
</organism>
<sequence>MFYKKQLLSFIYLLCSVLSKKKKSVLNKIQESKEVDTSCDDENTAHVVYSNVSEYLIEYAIYYEPRLEAFFEYSRNFINNSHEESNTIAVQTIRYSIQKGEKKYFSEHELYETYYTKRLGMIENYILKLCLDLVHLNHWDRNEWSKSSKVLENSLKDLLVKYPIDVAVGGKILSQTPINPKRKMKEIDEIIRAISENKELEEFIFVQFAHFYVSFFLQVNTGVLGLSPLSRILGSSKLSEARKENKKSEVYFKSIRNIYSAKKWNFPQNLFEINYKDIDEHKMNLIRRNGLFGFRKSLFRGFKNPFDRLNQSMLSIYSSHYSWNVLNDSFTNCIFPRFNIFFSETEMPTFDFLNMSRRINMTVILQSEPSLVVFLGYFIKKVDEKYFYKIFVAKDTSEKKSQLRKLIDGIFKAIKKIEPLNTEISIGLYNTLINISVDVHITFVLYKLDSRLFPFLENELLKNIKSENLKQKVKNEILGNSEIFNVFFDLYKTCFLKSTDTLKTLKHVKEVEFIDLPNE</sequence>
<evidence type="ECO:0000313" key="3">
    <source>
        <dbReference type="Proteomes" id="UP000291404"/>
    </source>
</evidence>
<evidence type="ECO:0000313" key="2">
    <source>
        <dbReference type="EMBL" id="TBT97899.1"/>
    </source>
</evidence>
<proteinExistence type="predicted"/>
<gene>
    <name evidence="2" type="ORF">CWI36_2647p0010</name>
</gene>
<feature type="chain" id="PRO_5020588518" evidence="1">
    <location>
        <begin position="20"/>
        <end position="519"/>
    </location>
</feature>
<dbReference type="VEuPathDB" id="MicrosporidiaDB:CWI39_0003p0100"/>
<dbReference type="EMBL" id="PITI01002647">
    <property type="protein sequence ID" value="TBT97899.1"/>
    <property type="molecule type" value="Genomic_DNA"/>
</dbReference>
<dbReference type="VEuPathDB" id="MicrosporidiaDB:CWI36_2647p0010"/>
<reference evidence="2 3" key="1">
    <citation type="submission" date="2017-12" db="EMBL/GenBank/DDBJ databases">
        <authorList>
            <person name="Pombert J.-F."/>
            <person name="Haag K.L."/>
            <person name="Ebert D."/>
        </authorList>
    </citation>
    <scope>NUCLEOTIDE SEQUENCE [LARGE SCALE GENOMIC DNA]</scope>
    <source>
        <strain evidence="2">BE-OM-2</strain>
    </source>
</reference>
<feature type="signal peptide" evidence="1">
    <location>
        <begin position="1"/>
        <end position="19"/>
    </location>
</feature>
<accession>A0A4Q9KV50</accession>
<protein>
    <submittedName>
        <fullName evidence="2">Uncharacterized protein</fullName>
    </submittedName>
</protein>
<dbReference type="AlphaFoldDB" id="A0A4Q9KV50"/>
<comment type="caution">
    <text evidence="2">The sequence shown here is derived from an EMBL/GenBank/DDBJ whole genome shotgun (WGS) entry which is preliminary data.</text>
</comment>
<name>A0A4Q9KV50_9MICR</name>
<keyword evidence="1" id="KW-0732">Signal</keyword>
<dbReference type="Proteomes" id="UP000291404">
    <property type="component" value="Unassembled WGS sequence"/>
</dbReference>
<evidence type="ECO:0000256" key="1">
    <source>
        <dbReference type="SAM" id="SignalP"/>
    </source>
</evidence>